<evidence type="ECO:0000313" key="1">
    <source>
        <dbReference type="EMBL" id="KAL3953753.1"/>
    </source>
</evidence>
<keyword evidence="2" id="KW-1185">Reference proteome</keyword>
<evidence type="ECO:0000313" key="2">
    <source>
        <dbReference type="Proteomes" id="UP001638806"/>
    </source>
</evidence>
<name>A0ACC4DEI7_PURLI</name>
<organism evidence="1 2">
    <name type="scientific">Purpureocillium lilacinum</name>
    <name type="common">Paecilomyces lilacinus</name>
    <dbReference type="NCBI Taxonomy" id="33203"/>
    <lineage>
        <taxon>Eukaryota</taxon>
        <taxon>Fungi</taxon>
        <taxon>Dikarya</taxon>
        <taxon>Ascomycota</taxon>
        <taxon>Pezizomycotina</taxon>
        <taxon>Sordariomycetes</taxon>
        <taxon>Hypocreomycetidae</taxon>
        <taxon>Hypocreales</taxon>
        <taxon>Ophiocordycipitaceae</taxon>
        <taxon>Purpureocillium</taxon>
    </lineage>
</organism>
<gene>
    <name evidence="1" type="ORF">ACCO45_011709</name>
</gene>
<protein>
    <submittedName>
        <fullName evidence="1">Uncharacterized protein</fullName>
    </submittedName>
</protein>
<proteinExistence type="predicted"/>
<accession>A0ACC4DEI7</accession>
<sequence length="109" mass="12194">MSSPRGLPSEWLLEPIVRYHEHGLPASLLRRSAPVPAPGWYHSPSTCRFEIISDDSVRHGPDEPSENEAVSRSTRTSSRPEESSRHTRTIVGTTKLVIDYAYDARRAAP</sequence>
<dbReference type="Proteomes" id="UP001638806">
    <property type="component" value="Unassembled WGS sequence"/>
</dbReference>
<dbReference type="EMBL" id="JBGNUJ010000011">
    <property type="protein sequence ID" value="KAL3953753.1"/>
    <property type="molecule type" value="Genomic_DNA"/>
</dbReference>
<reference evidence="1" key="1">
    <citation type="submission" date="2024-12" db="EMBL/GenBank/DDBJ databases">
        <title>Comparative genomics and development of molecular markers within Purpureocillium lilacinum and among Purpureocillium species.</title>
        <authorList>
            <person name="Yeh Z.-Y."/>
            <person name="Ni N.-T."/>
            <person name="Lo P.-H."/>
            <person name="Mushyakhwo K."/>
            <person name="Lin C.-F."/>
            <person name="Nai Y.-S."/>
        </authorList>
    </citation>
    <scope>NUCLEOTIDE SEQUENCE</scope>
    <source>
        <strain evidence="1">NCHU-NPUST-175</strain>
    </source>
</reference>
<comment type="caution">
    <text evidence="1">The sequence shown here is derived from an EMBL/GenBank/DDBJ whole genome shotgun (WGS) entry which is preliminary data.</text>
</comment>